<sequence>MPVPLYFFSDIAWDDDDTMPASTGSAVYGEFLNECVACRGGNLRFWRRKRYQYTSNSSVEAFHIWRCSDCGTGFLNRPPHPDWLKAIYQLSGQALTEPVTAADVLARETKFPNMTVDAARMARDADRYNSSGNKRALDIGSGFGFYTQALRKAGYRTVSINPGKYENAVFKEINGDDPIPVMFDSFQDSEPFGVVVMSQVLEHLLEPERAVKKVFGLLAQGGVLACAVPNFESFAVKLLGTRDNACLWVPEHVNYFTEKGLRILLEKSGFKVMKTEYITRIQPNALAKRINGGKLLSDLLEFLVINLQGPFSRIVDSLGMGTYINVYAVKA</sequence>
<dbReference type="EMBL" id="OX458333">
    <property type="protein sequence ID" value="CAI8855432.1"/>
    <property type="molecule type" value="Genomic_DNA"/>
</dbReference>
<reference evidence="1 2" key="1">
    <citation type="submission" date="2023-03" db="EMBL/GenBank/DDBJ databases">
        <authorList>
            <person name="Pearce D."/>
        </authorList>
    </citation>
    <scope>NUCLEOTIDE SEQUENCE [LARGE SCALE GENOMIC DNA]</scope>
    <source>
        <strain evidence="1">Msz</strain>
    </source>
</reference>
<name>A0ABM9I391_9GAMM</name>
<evidence type="ECO:0000313" key="1">
    <source>
        <dbReference type="EMBL" id="CAI8855432.1"/>
    </source>
</evidence>
<dbReference type="InterPro" id="IPR029063">
    <property type="entry name" value="SAM-dependent_MTases_sf"/>
</dbReference>
<keyword evidence="1" id="KW-0808">Transferase</keyword>
<dbReference type="GO" id="GO:0032259">
    <property type="term" value="P:methylation"/>
    <property type="evidence" value="ECO:0007669"/>
    <property type="project" value="UniProtKB-KW"/>
</dbReference>
<dbReference type="GO" id="GO:0008168">
    <property type="term" value="F:methyltransferase activity"/>
    <property type="evidence" value="ECO:0007669"/>
    <property type="project" value="UniProtKB-KW"/>
</dbReference>
<dbReference type="Pfam" id="PF13489">
    <property type="entry name" value="Methyltransf_23"/>
    <property type="match status" value="1"/>
</dbReference>
<dbReference type="PANTHER" id="PTHR43861">
    <property type="entry name" value="TRANS-ACONITATE 2-METHYLTRANSFERASE-RELATED"/>
    <property type="match status" value="1"/>
</dbReference>
<keyword evidence="1" id="KW-0489">Methyltransferase</keyword>
<dbReference type="RefSeq" id="WP_317963215.1">
    <property type="nucleotide sequence ID" value="NZ_OX458333.1"/>
</dbReference>
<organism evidence="1 2">
    <name type="scientific">Methylocaldum szegediense</name>
    <dbReference type="NCBI Taxonomy" id="73780"/>
    <lineage>
        <taxon>Bacteria</taxon>
        <taxon>Pseudomonadati</taxon>
        <taxon>Pseudomonadota</taxon>
        <taxon>Gammaproteobacteria</taxon>
        <taxon>Methylococcales</taxon>
        <taxon>Methylococcaceae</taxon>
        <taxon>Methylocaldum</taxon>
    </lineage>
</organism>
<dbReference type="Gene3D" id="3.40.50.150">
    <property type="entry name" value="Vaccinia Virus protein VP39"/>
    <property type="match status" value="1"/>
</dbReference>
<dbReference type="Proteomes" id="UP001162030">
    <property type="component" value="Chromosome"/>
</dbReference>
<accession>A0ABM9I391</accession>
<dbReference type="SUPFAM" id="SSF53335">
    <property type="entry name" value="S-adenosyl-L-methionine-dependent methyltransferases"/>
    <property type="match status" value="1"/>
</dbReference>
<protein>
    <submittedName>
        <fullName evidence="1">Methyltransferase family protein</fullName>
    </submittedName>
</protein>
<gene>
    <name evidence="1" type="ORF">MSZNOR_2593</name>
</gene>
<keyword evidence="2" id="KW-1185">Reference proteome</keyword>
<evidence type="ECO:0000313" key="2">
    <source>
        <dbReference type="Proteomes" id="UP001162030"/>
    </source>
</evidence>
<dbReference type="CDD" id="cd02440">
    <property type="entry name" value="AdoMet_MTases"/>
    <property type="match status" value="1"/>
</dbReference>
<proteinExistence type="predicted"/>